<protein>
    <recommendedName>
        <fullName evidence="3">Secreted protein</fullName>
    </recommendedName>
</protein>
<comment type="caution">
    <text evidence="1">The sequence shown here is derived from an EMBL/GenBank/DDBJ whole genome shotgun (WGS) entry which is preliminary data.</text>
</comment>
<gene>
    <name evidence="1" type="ORF">AACH06_18945</name>
</gene>
<keyword evidence="2" id="KW-1185">Reference proteome</keyword>
<organism evidence="1 2">
    <name type="scientific">Ideonella lacteola</name>
    <dbReference type="NCBI Taxonomy" id="2984193"/>
    <lineage>
        <taxon>Bacteria</taxon>
        <taxon>Pseudomonadati</taxon>
        <taxon>Pseudomonadota</taxon>
        <taxon>Betaproteobacteria</taxon>
        <taxon>Burkholderiales</taxon>
        <taxon>Sphaerotilaceae</taxon>
        <taxon>Ideonella</taxon>
    </lineage>
</organism>
<evidence type="ECO:0008006" key="3">
    <source>
        <dbReference type="Google" id="ProtNLM"/>
    </source>
</evidence>
<evidence type="ECO:0000313" key="2">
    <source>
        <dbReference type="Proteomes" id="UP001371218"/>
    </source>
</evidence>
<sequence length="563" mass="61049">MPSLPFARAASASTAPCLVIAGKVIAGKVIAGKVIAGKVIAGKVIAGKVIAGLVIAGLAGGPLPAAAQPTPAGPMGDGSYTLPSLVTDTRLMPIPAPGAYPVQGDTVIDPVSGMHLSRFADKSELTGDYGGYHSALSAIVYSRYSPTNTTGEFVLVHGDNSTSAWVYRTAKHRPTTILRFKPSLGAASRALGELNELRWDYSGKFPYRLYFVGRSLPASQSVQGERPGMSFYRVDIDPATGQQGTPVLIRDFSADFPGFTGGEIMNDVEGDSSHDSRRWAWMVMDTQRGNGYLPWAIFSYDKAQDTITGRLQRSCKGSPAPCRALDTPATPAPYLTRPNMVEMSPTGNRVVVHFERAYAGHNEADIGTVADGPKAFRRDFSKPVRIGADATHSGWAWSLDGNELFISQNNRNDWIEAVDIRSDASAKCQKISDNSYGCGTKVIPYSRLDGGSWTLGMHFGRLYDRNKRGWLVMNTYDSKGYTTWGKNQNLLVQINDGTQKPSVVARLGSTANQYFDYRSEGSGALDFQGNSIWTTGNWGFTDGRGDVFRIRLPDNWFELLPQP</sequence>
<dbReference type="RefSeq" id="WP_341427317.1">
    <property type="nucleotide sequence ID" value="NZ_JBBUTG010000012.1"/>
</dbReference>
<name>A0ABU9BSF3_9BURK</name>
<proteinExistence type="predicted"/>
<dbReference type="Proteomes" id="UP001371218">
    <property type="component" value="Unassembled WGS sequence"/>
</dbReference>
<dbReference type="EMBL" id="JBBUTG010000012">
    <property type="protein sequence ID" value="MEK8032903.1"/>
    <property type="molecule type" value="Genomic_DNA"/>
</dbReference>
<accession>A0ABU9BSF3</accession>
<reference evidence="1 2" key="1">
    <citation type="submission" date="2024-04" db="EMBL/GenBank/DDBJ databases">
        <title>Novel species of the genus Ideonella isolated from streams.</title>
        <authorList>
            <person name="Lu H."/>
        </authorList>
    </citation>
    <scope>NUCLEOTIDE SEQUENCE [LARGE SCALE GENOMIC DNA]</scope>
    <source>
        <strain evidence="1 2">DXS29W</strain>
    </source>
</reference>
<evidence type="ECO:0000313" key="1">
    <source>
        <dbReference type="EMBL" id="MEK8032903.1"/>
    </source>
</evidence>